<evidence type="ECO:0000313" key="4">
    <source>
        <dbReference type="EMBL" id="AIF08148.1"/>
    </source>
</evidence>
<gene>
    <name evidence="4" type="primary">plsC</name>
</gene>
<organism evidence="4">
    <name type="scientific">uncultured marine group II/III euryarchaeote KM3_27_D02</name>
    <dbReference type="NCBI Taxonomy" id="1456428"/>
    <lineage>
        <taxon>Archaea</taxon>
        <taxon>Methanobacteriati</taxon>
        <taxon>Methanobacteriota</taxon>
        <taxon>environmental samples</taxon>
    </lineage>
</organism>
<reference evidence="4" key="1">
    <citation type="journal article" date="2014" name="Genome Biol. Evol.">
        <title>Pangenome evidence for extensive interdomain horizontal transfer affecting lineage core and shell genes in uncultured planktonic thaumarchaeota and euryarchaeota.</title>
        <authorList>
            <person name="Deschamps P."/>
            <person name="Zivanovic Y."/>
            <person name="Moreira D."/>
            <person name="Rodriguez-Valera F."/>
            <person name="Lopez-Garcia P."/>
        </authorList>
    </citation>
    <scope>NUCLEOTIDE SEQUENCE</scope>
</reference>
<dbReference type="SUPFAM" id="SSF69593">
    <property type="entry name" value="Glycerol-3-phosphate (1)-acyltransferase"/>
    <property type="match status" value="1"/>
</dbReference>
<dbReference type="PANTHER" id="PTHR10434:SF11">
    <property type="entry name" value="1-ACYL-SN-GLYCEROL-3-PHOSPHATE ACYLTRANSFERASE"/>
    <property type="match status" value="1"/>
</dbReference>
<feature type="domain" description="Phospholipid/glycerol acyltransferase" evidence="3">
    <location>
        <begin position="29"/>
        <end position="145"/>
    </location>
</feature>
<dbReference type="SMART" id="SM00563">
    <property type="entry name" value="PlsC"/>
    <property type="match status" value="1"/>
</dbReference>
<dbReference type="EMBL" id="KF900822">
    <property type="protein sequence ID" value="AIF08148.1"/>
    <property type="molecule type" value="Genomic_DNA"/>
</dbReference>
<keyword evidence="2 4" id="KW-0012">Acyltransferase</keyword>
<dbReference type="PANTHER" id="PTHR10434">
    <property type="entry name" value="1-ACYL-SN-GLYCEROL-3-PHOSPHATE ACYLTRANSFERASE"/>
    <property type="match status" value="1"/>
</dbReference>
<dbReference type="Pfam" id="PF01553">
    <property type="entry name" value="Acyltransferase"/>
    <property type="match status" value="1"/>
</dbReference>
<name>A0A075H2K1_9EURY</name>
<accession>A0A075H2K1</accession>
<keyword evidence="1 4" id="KW-0808">Transferase</keyword>
<dbReference type="CDD" id="cd07989">
    <property type="entry name" value="LPLAT_AGPAT-like"/>
    <property type="match status" value="1"/>
</dbReference>
<protein>
    <submittedName>
        <fullName evidence="4">1-acylglycerol-3-phosphate O-acyltransferase (PlsC)</fullName>
        <ecNumber evidence="4">2.3.1.51</ecNumber>
    </submittedName>
</protein>
<dbReference type="GO" id="GO:0003841">
    <property type="term" value="F:1-acylglycerol-3-phosphate O-acyltransferase activity"/>
    <property type="evidence" value="ECO:0007669"/>
    <property type="project" value="UniProtKB-EC"/>
</dbReference>
<evidence type="ECO:0000259" key="3">
    <source>
        <dbReference type="SMART" id="SM00563"/>
    </source>
</evidence>
<sequence>MLGIAIPLFTVITNLKIIGAENIPKRGPFIAAGNHTSHLDPVLIIFSSRRKLFYLAKDEHFQKPGWRQLMGATGQIETDRASGGAGALARAADVLAAGRPLGIFPEGTRSRRTSPPFLGRGKTGVARIAAAFPNIPVVFCGIDGAREILAPGEPFLPKVWKRTELKFGSSITWNEWIGEANGGGLSDEEVDRLHELGSEERREELGKLYRKFTDQSIATLAALGAP</sequence>
<evidence type="ECO:0000256" key="2">
    <source>
        <dbReference type="ARBA" id="ARBA00023315"/>
    </source>
</evidence>
<dbReference type="AlphaFoldDB" id="A0A075H2K1"/>
<evidence type="ECO:0000256" key="1">
    <source>
        <dbReference type="ARBA" id="ARBA00022679"/>
    </source>
</evidence>
<proteinExistence type="predicted"/>
<dbReference type="GO" id="GO:0006654">
    <property type="term" value="P:phosphatidic acid biosynthetic process"/>
    <property type="evidence" value="ECO:0007669"/>
    <property type="project" value="TreeGrafter"/>
</dbReference>
<dbReference type="EC" id="2.3.1.51" evidence="4"/>
<dbReference type="InterPro" id="IPR002123">
    <property type="entry name" value="Plipid/glycerol_acylTrfase"/>
</dbReference>